<accession>F6FRM3</accession>
<dbReference type="STRING" id="743718.Isova_2366"/>
<evidence type="ECO:0000256" key="5">
    <source>
        <dbReference type="ARBA" id="ARBA00022833"/>
    </source>
</evidence>
<dbReference type="KEGG" id="iva:Isova_2366"/>
<evidence type="ECO:0000313" key="11">
    <source>
        <dbReference type="EMBL" id="AEG45081.1"/>
    </source>
</evidence>
<comment type="similarity">
    <text evidence="2 7">Belongs to the peptidase M14 family.</text>
</comment>
<evidence type="ECO:0000256" key="2">
    <source>
        <dbReference type="ARBA" id="ARBA00005988"/>
    </source>
</evidence>
<keyword evidence="4" id="KW-0378">Hydrolase</keyword>
<evidence type="ECO:0000256" key="1">
    <source>
        <dbReference type="ARBA" id="ARBA00001947"/>
    </source>
</evidence>
<dbReference type="Pfam" id="PF00246">
    <property type="entry name" value="Peptidase_M14"/>
    <property type="match status" value="1"/>
</dbReference>
<keyword evidence="3" id="KW-0645">Protease</keyword>
<proteinExistence type="inferred from homology"/>
<feature type="chain" id="PRO_5003334177" evidence="9">
    <location>
        <begin position="36"/>
        <end position="574"/>
    </location>
</feature>
<feature type="signal peptide" evidence="9">
    <location>
        <begin position="1"/>
        <end position="35"/>
    </location>
</feature>
<feature type="coiled-coil region" evidence="8">
    <location>
        <begin position="91"/>
        <end position="118"/>
    </location>
</feature>
<evidence type="ECO:0000259" key="10">
    <source>
        <dbReference type="PROSITE" id="PS52035"/>
    </source>
</evidence>
<evidence type="ECO:0000256" key="7">
    <source>
        <dbReference type="PROSITE-ProRule" id="PRU01379"/>
    </source>
</evidence>
<feature type="domain" description="Peptidase M14" evidence="10">
    <location>
        <begin position="138"/>
        <end position="445"/>
    </location>
</feature>
<dbReference type="eggNOG" id="COG2866">
    <property type="taxonomic scope" value="Bacteria"/>
</dbReference>
<dbReference type="PANTHER" id="PTHR11705">
    <property type="entry name" value="PROTEASE FAMILY M14 CARBOXYPEPTIDASE A,B"/>
    <property type="match status" value="1"/>
</dbReference>
<dbReference type="PROSITE" id="PS52035">
    <property type="entry name" value="PEPTIDASE_M14"/>
    <property type="match status" value="1"/>
</dbReference>
<evidence type="ECO:0000256" key="9">
    <source>
        <dbReference type="SAM" id="SignalP"/>
    </source>
</evidence>
<dbReference type="GO" id="GO:0006508">
    <property type="term" value="P:proteolysis"/>
    <property type="evidence" value="ECO:0007669"/>
    <property type="project" value="UniProtKB-KW"/>
</dbReference>
<reference evidence="11 12" key="1">
    <citation type="submission" date="2011-05" db="EMBL/GenBank/DDBJ databases">
        <title>Complete sequence of Isoptericola variabilis 225.</title>
        <authorList>
            <consortium name="US DOE Joint Genome Institute"/>
            <person name="Lucas S."/>
            <person name="Han J."/>
            <person name="Lapidus A."/>
            <person name="Cheng J.-F."/>
            <person name="Goodwin L."/>
            <person name="Pitluck S."/>
            <person name="Peters L."/>
            <person name="Mikhailova N."/>
            <person name="Zeytun A."/>
            <person name="Han C."/>
            <person name="Tapia R."/>
            <person name="Land M."/>
            <person name="Hauser L."/>
            <person name="Kyrpides N."/>
            <person name="Ivanova N."/>
            <person name="Pagani I."/>
            <person name="Siebers A."/>
            <person name="Allgaier M."/>
            <person name="Thelen M."/>
            <person name="Hugenholtz P."/>
            <person name="Gladden J."/>
            <person name="Woyke T."/>
        </authorList>
    </citation>
    <scope>NUCLEOTIDE SEQUENCE [LARGE SCALE GENOMIC DNA]</scope>
    <source>
        <strain evidence="12">225</strain>
    </source>
</reference>
<keyword evidence="9" id="KW-0732">Signal</keyword>
<keyword evidence="11" id="KW-0121">Carboxypeptidase</keyword>
<evidence type="ECO:0000256" key="3">
    <source>
        <dbReference type="ARBA" id="ARBA00022670"/>
    </source>
</evidence>
<keyword evidence="8" id="KW-0175">Coiled coil</keyword>
<dbReference type="AlphaFoldDB" id="F6FRM3"/>
<evidence type="ECO:0000256" key="4">
    <source>
        <dbReference type="ARBA" id="ARBA00022801"/>
    </source>
</evidence>
<dbReference type="EMBL" id="CP002810">
    <property type="protein sequence ID" value="AEG45081.1"/>
    <property type="molecule type" value="Genomic_DNA"/>
</dbReference>
<dbReference type="PANTHER" id="PTHR11705:SF143">
    <property type="entry name" value="SLL0236 PROTEIN"/>
    <property type="match status" value="1"/>
</dbReference>
<feature type="active site" description="Proton donor/acceptor" evidence="7">
    <location>
        <position position="409"/>
    </location>
</feature>
<dbReference type="SUPFAM" id="SSF53187">
    <property type="entry name" value="Zn-dependent exopeptidases"/>
    <property type="match status" value="1"/>
</dbReference>
<dbReference type="GO" id="GO:0008270">
    <property type="term" value="F:zinc ion binding"/>
    <property type="evidence" value="ECO:0007669"/>
    <property type="project" value="InterPro"/>
</dbReference>
<dbReference type="InterPro" id="IPR000834">
    <property type="entry name" value="Peptidase_M14"/>
</dbReference>
<evidence type="ECO:0000313" key="12">
    <source>
        <dbReference type="Proteomes" id="UP000009236"/>
    </source>
</evidence>
<sequence>MPRGSAARTARLRRGATALVAVPVVLGVVLSTAQAAPADGEPPGLAVATVHAATPEAQHRLAATGLDVIHADAEHAEVLLHTPQDRLTLALGDWEFELESVEDDLDRMEAARAHESRLEARLAEDPSVASTLPTGRVSYREIDDAEAEMRALAAEFPEQVRLFELPHPSLLGRTVLGLEVAGDVATSAGEPTYLLSGVHHAREWPTLELVLEFVTEAVHGYGTDERFTAIMDSSRMLVVPVVNPDGYMISRERINEMKRKNCRVLPGATPTWEECAAAQNANAGVDPNRNYGPFWGGPGSSVSGSASNHHGAAPYSEPEIENMRELMNSHQVTVAINAHTPDERLLRAPSSPLEPEPVDADAYQALAEELGDALGGWPAGPWTEVYYVASGTAEEHGLYVNGTFGFTPELMPGFDGLDRFHPPYEYVDDQYWGTGRYEGSSAREAFLLAWEKAADPALHGVVTGTAPRGIELTISKDVEVESSPTAVADGGTIATAHELRSTLRVPDDGTFTWHVNPSVRQSQESSTLLEETWTISCTNPAGRVHHEVEVVVGRGETVDVDMTACPGGPKLGRG</sequence>
<dbReference type="SMART" id="SM00631">
    <property type="entry name" value="Zn_pept"/>
    <property type="match status" value="1"/>
</dbReference>
<dbReference type="Proteomes" id="UP000009236">
    <property type="component" value="Chromosome"/>
</dbReference>
<dbReference type="GO" id="GO:0005615">
    <property type="term" value="C:extracellular space"/>
    <property type="evidence" value="ECO:0007669"/>
    <property type="project" value="TreeGrafter"/>
</dbReference>
<evidence type="ECO:0000256" key="8">
    <source>
        <dbReference type="SAM" id="Coils"/>
    </source>
</evidence>
<keyword evidence="5" id="KW-0862">Zinc</keyword>
<comment type="cofactor">
    <cofactor evidence="1">
        <name>Zn(2+)</name>
        <dbReference type="ChEBI" id="CHEBI:29105"/>
    </cofactor>
</comment>
<evidence type="ECO:0000256" key="6">
    <source>
        <dbReference type="ARBA" id="ARBA00023049"/>
    </source>
</evidence>
<protein>
    <submittedName>
        <fullName evidence="11">Peptidase M14 carboxypeptidase A</fullName>
    </submittedName>
</protein>
<keyword evidence="6" id="KW-0482">Metalloprotease</keyword>
<gene>
    <name evidence="11" type="ordered locus">Isova_2366</name>
</gene>
<dbReference type="GO" id="GO:0004181">
    <property type="term" value="F:metallocarboxypeptidase activity"/>
    <property type="evidence" value="ECO:0007669"/>
    <property type="project" value="InterPro"/>
</dbReference>
<keyword evidence="12" id="KW-1185">Reference proteome</keyword>
<organism evidence="12">
    <name type="scientific">Isoptericola variabilis (strain 225)</name>
    <dbReference type="NCBI Taxonomy" id="743718"/>
    <lineage>
        <taxon>Bacteria</taxon>
        <taxon>Bacillati</taxon>
        <taxon>Actinomycetota</taxon>
        <taxon>Actinomycetes</taxon>
        <taxon>Micrococcales</taxon>
        <taxon>Promicromonosporaceae</taxon>
        <taxon>Isoptericola</taxon>
    </lineage>
</organism>
<dbReference type="Gene3D" id="3.40.630.10">
    <property type="entry name" value="Zn peptidases"/>
    <property type="match status" value="1"/>
</dbReference>
<name>F6FRM3_ISOV2</name>
<dbReference type="HOGENOM" id="CLU_034282_0_0_11"/>